<dbReference type="SUPFAM" id="SSF102705">
    <property type="entry name" value="NIF3 (NGG1p interacting factor 3)-like"/>
    <property type="match status" value="1"/>
</dbReference>
<comment type="caution">
    <text evidence="1">The sequence shown here is derived from an EMBL/GenBank/DDBJ whole genome shotgun (WGS) entry which is preliminary data.</text>
</comment>
<accession>A0A398D1F3</accession>
<reference evidence="1 2" key="1">
    <citation type="submission" date="2018-09" db="EMBL/GenBank/DDBJ databases">
        <title>Discovery and Ecogenomic Context for Candidatus Cryosericales, a Global Caldiserica Order Active in Thawing Permafrost.</title>
        <authorList>
            <person name="Martinez M.A."/>
            <person name="Woodcroft B.J."/>
            <person name="Ignacio Espinoza J.C."/>
            <person name="Zayed A."/>
            <person name="Singleton C.M."/>
            <person name="Boyd J."/>
            <person name="Li Y.-F."/>
            <person name="Purvine S."/>
            <person name="Maughan H."/>
            <person name="Hodgkins S.B."/>
            <person name="Anderson D."/>
            <person name="Sederholm M."/>
            <person name="Temperton B."/>
            <person name="Saleska S.R."/>
            <person name="Tyson G.W."/>
            <person name="Rich V.I."/>
        </authorList>
    </citation>
    <scope>NUCLEOTIDE SEQUENCE [LARGE SCALE GENOMIC DNA]</scope>
    <source>
        <strain evidence="1 2">SMC6</strain>
    </source>
</reference>
<proteinExistence type="predicted"/>
<dbReference type="EMBL" id="QXIT01000061">
    <property type="protein sequence ID" value="RIE08962.1"/>
    <property type="molecule type" value="Genomic_DNA"/>
</dbReference>
<dbReference type="InterPro" id="IPR036069">
    <property type="entry name" value="DUF34/NIF3_sf"/>
</dbReference>
<organism evidence="1 2">
    <name type="scientific">Candidatus Cryosericum odellii</name>
    <dbReference type="NCBI Taxonomy" id="2290917"/>
    <lineage>
        <taxon>Bacteria</taxon>
        <taxon>Pseudomonadati</taxon>
        <taxon>Caldisericota/Cryosericota group</taxon>
        <taxon>Candidatus Cryosericota</taxon>
        <taxon>Candidatus Cryosericia</taxon>
        <taxon>Candidatus Cryosericales</taxon>
        <taxon>Candidatus Cryosericaceae</taxon>
        <taxon>Candidatus Cryosericum</taxon>
    </lineage>
</organism>
<evidence type="ECO:0008006" key="3">
    <source>
        <dbReference type="Google" id="ProtNLM"/>
    </source>
</evidence>
<dbReference type="Proteomes" id="UP000266260">
    <property type="component" value="Unassembled WGS sequence"/>
</dbReference>
<name>A0A398D1F3_9BACT</name>
<protein>
    <recommendedName>
        <fullName evidence="3">NGG1p interacting factor NIF3</fullName>
    </recommendedName>
</protein>
<sequence length="276" mass="29996">MHTDRIMRLALEMAGLTEVPEDTQVYVPGEITKALVCIDVDTGLLSIARDLGYDGVIVHHPQGDEAMLNLHLVMNRQLQTLTKAGVPEDEAREALRPRQFGVERNNHMRNWDYMPSVARLMEMPFMNVHYPCDLMMERIVDAHVQRRLAETGPAATVQDLTAILLELPEYAHAKTRPAVVVGDPAAPAGKVVTAFAGGTNGGAAVVEAYWRHGVGTVMTLHMEVADILKLRQSEVKGTLVVAGHMACDSVGLNALIRVLRANGLDLTPMGGIVPGS</sequence>
<dbReference type="RefSeq" id="WP_119175501.1">
    <property type="nucleotide sequence ID" value="NZ_QXIT01000061.1"/>
</dbReference>
<evidence type="ECO:0000313" key="1">
    <source>
        <dbReference type="EMBL" id="RIE08962.1"/>
    </source>
</evidence>
<keyword evidence="2" id="KW-1185">Reference proteome</keyword>
<evidence type="ECO:0000313" key="2">
    <source>
        <dbReference type="Proteomes" id="UP000266260"/>
    </source>
</evidence>
<dbReference type="AlphaFoldDB" id="A0A398D1F3"/>
<gene>
    <name evidence="1" type="ORF">SMC6_03235</name>
</gene>